<dbReference type="GO" id="GO:0046872">
    <property type="term" value="F:metal ion binding"/>
    <property type="evidence" value="ECO:0007669"/>
    <property type="project" value="InterPro"/>
</dbReference>
<dbReference type="InterPro" id="IPR036423">
    <property type="entry name" value="SOD-like_Cu/Zn_dom_sf"/>
</dbReference>
<evidence type="ECO:0000313" key="4">
    <source>
        <dbReference type="Proteomes" id="UP000287547"/>
    </source>
</evidence>
<gene>
    <name evidence="3" type="ORF">DMH04_42810</name>
</gene>
<evidence type="ECO:0000256" key="2">
    <source>
        <dbReference type="SAM" id="MobiDB-lite"/>
    </source>
</evidence>
<feature type="region of interest" description="Disordered" evidence="2">
    <location>
        <begin position="19"/>
        <end position="49"/>
    </location>
</feature>
<dbReference type="PROSITE" id="PS51257">
    <property type="entry name" value="PROKAR_LIPOPROTEIN"/>
    <property type="match status" value="1"/>
</dbReference>
<dbReference type="OrthoDB" id="3297424at2"/>
<dbReference type="EMBL" id="QHKI01000060">
    <property type="protein sequence ID" value="RSM72368.1"/>
    <property type="molecule type" value="Genomic_DNA"/>
</dbReference>
<dbReference type="SUPFAM" id="SSF49329">
    <property type="entry name" value="Cu,Zn superoxide dismutase-like"/>
    <property type="match status" value="1"/>
</dbReference>
<dbReference type="AlphaFoldDB" id="A0A428YSX5"/>
<accession>A0A428YSX5</accession>
<organism evidence="3 4">
    <name type="scientific">Kibdelosporangium aridum</name>
    <dbReference type="NCBI Taxonomy" id="2030"/>
    <lineage>
        <taxon>Bacteria</taxon>
        <taxon>Bacillati</taxon>
        <taxon>Actinomycetota</taxon>
        <taxon>Actinomycetes</taxon>
        <taxon>Pseudonocardiales</taxon>
        <taxon>Pseudonocardiaceae</taxon>
        <taxon>Kibdelosporangium</taxon>
    </lineage>
</organism>
<dbReference type="Gene3D" id="2.60.40.200">
    <property type="entry name" value="Superoxide dismutase, copper/zinc binding domain"/>
    <property type="match status" value="1"/>
</dbReference>
<name>A0A428YSX5_KIBAR</name>
<dbReference type="Proteomes" id="UP000287547">
    <property type="component" value="Unassembled WGS sequence"/>
</dbReference>
<protein>
    <submittedName>
        <fullName evidence="3">Superoxide dismutase</fullName>
    </submittedName>
</protein>
<dbReference type="GO" id="GO:0006801">
    <property type="term" value="P:superoxide metabolic process"/>
    <property type="evidence" value="ECO:0007669"/>
    <property type="project" value="InterPro"/>
</dbReference>
<dbReference type="RefSeq" id="WP_051793523.1">
    <property type="nucleotide sequence ID" value="NZ_QHKI01000060.1"/>
</dbReference>
<evidence type="ECO:0000256" key="1">
    <source>
        <dbReference type="ARBA" id="ARBA00010457"/>
    </source>
</evidence>
<comment type="similarity">
    <text evidence="1">Belongs to the Cu-Zn superoxide dismutase family.</text>
</comment>
<evidence type="ECO:0000313" key="3">
    <source>
        <dbReference type="EMBL" id="RSM72368.1"/>
    </source>
</evidence>
<sequence>MRCRLVGGALQVAVAACSSNGITDPPPNTRSQEAAVRQDGTLGPPDSATNAFSYSPDAPVGARLTAEILVTGDATNVQFTAAGLLPNRGYAVHAHTKPCGKTGDDAGPHFQNRVDPQEPSVDPTYANPDNEIWLDLRTDDQGTGQARTSVPFTLSERAPGSFVVHEQPTTSTGPGEAGIAGGRVACLTLRQR</sequence>
<proteinExistence type="inferred from homology"/>
<reference evidence="3 4" key="1">
    <citation type="submission" date="2018-05" db="EMBL/GenBank/DDBJ databases">
        <title>Evolution of GPA BGCs.</title>
        <authorList>
            <person name="Waglechner N."/>
            <person name="Wright G.D."/>
        </authorList>
    </citation>
    <scope>NUCLEOTIDE SEQUENCE [LARGE SCALE GENOMIC DNA]</scope>
    <source>
        <strain evidence="3 4">A82846</strain>
    </source>
</reference>
<comment type="caution">
    <text evidence="3">The sequence shown here is derived from an EMBL/GenBank/DDBJ whole genome shotgun (WGS) entry which is preliminary data.</text>
</comment>